<feature type="compositionally biased region" description="Gly residues" evidence="3">
    <location>
        <begin position="101"/>
        <end position="111"/>
    </location>
</feature>
<dbReference type="GO" id="GO:0004497">
    <property type="term" value="F:monooxygenase activity"/>
    <property type="evidence" value="ECO:0007669"/>
    <property type="project" value="UniProtKB-KW"/>
</dbReference>
<gene>
    <name evidence="5" type="ORF">SAMN06272737_14715</name>
</gene>
<dbReference type="NCBIfam" id="NF006091">
    <property type="entry name" value="PRK08243.1"/>
    <property type="match status" value="1"/>
</dbReference>
<dbReference type="EMBL" id="FZNO01000047">
    <property type="protein sequence ID" value="SNR95940.1"/>
    <property type="molecule type" value="Genomic_DNA"/>
</dbReference>
<evidence type="ECO:0000256" key="1">
    <source>
        <dbReference type="ARBA" id="ARBA00023002"/>
    </source>
</evidence>
<sequence length="560" mass="60365">MPGWAFGGFAPSAADLDPLWLNTDLLGGRGDAAAPTAEDLAPLHARAAAPAAADAAVTFTRLDAKGRPPLPLCLVVDAQLAAERDGGVLVVFLPGAAGSPRPGGAGRGGAGQSSTTGGAIDRSMCRSGHCSTRIHGVADQGTGLQLARTREFRPLEGTVPPSRRRSHTRGVRTQVGIIGAGPAGLLLSRLLALQGIDSVVLENRSRAYAEARIRAGILEQHSVDTLTDVGLGARLHREGLEHHGIYLQYPETRHKLHFPELCGRTVWVYGQTEVVKDLIAAQLDGGPPLLFGVSDVVPEDVDTDSPRIRFTDADGVPRVLECDVVAGTDGFHGVSRPLVLEGNRGRVWERTYPYAWLGVLADVAPSTDELIYAWHPDGFALHSMRSPSVSRLYLQVDPDEKIEDWSDDRIWEGLATRFALDGWELNSGPITEKSVLPMRSFVSAPMRRGRLFLAGDAAHIVPPTGAKGLNLAIADVTLLATALVRLLKEGQTDLADSYSDRALARVWRCTHFSWWMTSMLHRSGDDFDAELQLCQLRRVCSSEAAARELAENYTGLPLDH</sequence>
<dbReference type="Gene3D" id="3.50.50.60">
    <property type="entry name" value="FAD/NAD(P)-binding domain"/>
    <property type="match status" value="1"/>
</dbReference>
<dbReference type="InterPro" id="IPR002938">
    <property type="entry name" value="FAD-bd"/>
</dbReference>
<dbReference type="GO" id="GO:0071949">
    <property type="term" value="F:FAD binding"/>
    <property type="evidence" value="ECO:0007669"/>
    <property type="project" value="InterPro"/>
</dbReference>
<feature type="region of interest" description="Disordered" evidence="3">
    <location>
        <begin position="100"/>
        <end position="122"/>
    </location>
</feature>
<evidence type="ECO:0000256" key="3">
    <source>
        <dbReference type="SAM" id="MobiDB-lite"/>
    </source>
</evidence>
<dbReference type="SUPFAM" id="SSF54373">
    <property type="entry name" value="FAD-linked reductases, C-terminal domain"/>
    <property type="match status" value="1"/>
</dbReference>
<keyword evidence="5" id="KW-0503">Monooxygenase</keyword>
<dbReference type="AlphaFoldDB" id="A0A239AK95"/>
<dbReference type="PANTHER" id="PTHR43476">
    <property type="entry name" value="3-(3-HYDROXY-PHENYL)PROPIONATE/3-HYDROXYCINNAMIC ACID HYDROXYLASE"/>
    <property type="match status" value="1"/>
</dbReference>
<dbReference type="Gene3D" id="3.30.9.10">
    <property type="entry name" value="D-Amino Acid Oxidase, subunit A, domain 2"/>
    <property type="match status" value="1"/>
</dbReference>
<protein>
    <submittedName>
        <fullName evidence="5">4-hydroxybenzoate 3-monooxygenase</fullName>
    </submittedName>
</protein>
<proteinExistence type="predicted"/>
<dbReference type="Pfam" id="PF01494">
    <property type="entry name" value="FAD_binding_3"/>
    <property type="match status" value="1"/>
</dbReference>
<dbReference type="InterPro" id="IPR036188">
    <property type="entry name" value="FAD/NAD-bd_sf"/>
</dbReference>
<dbReference type="InterPro" id="IPR050631">
    <property type="entry name" value="PheA/TfdB_FAD_monoxygenase"/>
</dbReference>
<feature type="domain" description="FAD-binding" evidence="4">
    <location>
        <begin position="172"/>
        <end position="512"/>
    </location>
</feature>
<evidence type="ECO:0000256" key="2">
    <source>
        <dbReference type="ARBA" id="ARBA00023027"/>
    </source>
</evidence>
<dbReference type="RefSeq" id="WP_254920880.1">
    <property type="nucleotide sequence ID" value="NZ_FZNO01000047.1"/>
</dbReference>
<evidence type="ECO:0000313" key="5">
    <source>
        <dbReference type="EMBL" id="SNR95940.1"/>
    </source>
</evidence>
<evidence type="ECO:0000313" key="6">
    <source>
        <dbReference type="Proteomes" id="UP000198403"/>
    </source>
</evidence>
<organism evidence="5 6">
    <name type="scientific">Blastococcus mobilis</name>
    <dbReference type="NCBI Taxonomy" id="1938746"/>
    <lineage>
        <taxon>Bacteria</taxon>
        <taxon>Bacillati</taxon>
        <taxon>Actinomycetota</taxon>
        <taxon>Actinomycetes</taxon>
        <taxon>Geodermatophilales</taxon>
        <taxon>Geodermatophilaceae</taxon>
        <taxon>Blastococcus</taxon>
    </lineage>
</organism>
<evidence type="ECO:0000259" key="4">
    <source>
        <dbReference type="Pfam" id="PF01494"/>
    </source>
</evidence>
<dbReference type="PRINTS" id="PR00420">
    <property type="entry name" value="RNGMNOXGNASE"/>
</dbReference>
<dbReference type="Proteomes" id="UP000198403">
    <property type="component" value="Unassembled WGS sequence"/>
</dbReference>
<name>A0A239AK95_9ACTN</name>
<dbReference type="SUPFAM" id="SSF51905">
    <property type="entry name" value="FAD/NAD(P)-binding domain"/>
    <property type="match status" value="1"/>
</dbReference>
<reference evidence="5 6" key="1">
    <citation type="submission" date="2017-06" db="EMBL/GenBank/DDBJ databases">
        <authorList>
            <person name="Kim H.J."/>
            <person name="Triplett B.A."/>
        </authorList>
    </citation>
    <scope>NUCLEOTIDE SEQUENCE [LARGE SCALE GENOMIC DNA]</scope>
    <source>
        <strain evidence="5 6">DSM 44272</strain>
    </source>
</reference>
<keyword evidence="6" id="KW-1185">Reference proteome</keyword>
<keyword evidence="2" id="KW-0520">NAD</keyword>
<dbReference type="PANTHER" id="PTHR43476:SF4">
    <property type="entry name" value="BLR0106 PROTEIN"/>
    <property type="match status" value="1"/>
</dbReference>
<accession>A0A239AK95</accession>
<keyword evidence="1" id="KW-0560">Oxidoreductase</keyword>